<sequence>MRCDIAKLLDSIRRDTNPSQKKPVHDVRLPSAPPVKQRTKGQQFFRTHKKGMRWVVGVSLFIIVASIGIGILARPLFALAKLPQTGTYLVLFQNNAELRGGGGFLGSFAVVTLEGRHIKNYYFESNIYKKDNAFTKENKTPLPDYFYQFIGKDISLAMRDANYPADFATAAREVSKYYALEYGSSVDGIIAVNASAIADMLGVTGPLVVGEKNVSVSKDTFFDTLQREIQETYFNNDTNKMINEPKSILKDMIDPLMKRFNGVSPLSLYRYIMTELATKQILFWFPDAPRRSVVEQYNWGGRIQPWSDESVFISNTNVNGQKSSMSVDESLTLAGTTKSDPHRTLTFTRTHSGGDAYQANHINRNYSKIYLPLGTQIQSVKRDNSILNTHDYTIADEFDRTVVSVWTTVDVHQTMTTQISYSLPQSALHGKILYQKQPGVISQGLTITIGTIRFNSKNVTRDVTIQ</sequence>
<feature type="region of interest" description="Disordered" evidence="1">
    <location>
        <begin position="15"/>
        <end position="40"/>
    </location>
</feature>
<evidence type="ECO:0000313" key="4">
    <source>
        <dbReference type="Proteomes" id="UP000231162"/>
    </source>
</evidence>
<evidence type="ECO:0000313" key="3">
    <source>
        <dbReference type="EMBL" id="PIS06668.1"/>
    </source>
</evidence>
<dbReference type="AlphaFoldDB" id="A0A2M6R7T7"/>
<protein>
    <recommendedName>
        <fullName evidence="5">DUF4012 domain-containing protein</fullName>
    </recommendedName>
</protein>
<dbReference type="Pfam" id="PF13196">
    <property type="entry name" value="DUF4012"/>
    <property type="match status" value="1"/>
</dbReference>
<dbReference type="Proteomes" id="UP000231162">
    <property type="component" value="Unassembled WGS sequence"/>
</dbReference>
<accession>A0A2M6R7T7</accession>
<keyword evidence="2" id="KW-1133">Transmembrane helix</keyword>
<dbReference type="InterPro" id="IPR025101">
    <property type="entry name" value="DUF4012"/>
</dbReference>
<evidence type="ECO:0000256" key="1">
    <source>
        <dbReference type="SAM" id="MobiDB-lite"/>
    </source>
</evidence>
<proteinExistence type="predicted"/>
<reference evidence="4" key="1">
    <citation type="submission" date="2017-09" db="EMBL/GenBank/DDBJ databases">
        <title>Depth-based differentiation of microbial function through sediment-hosted aquifers and enrichment of novel symbionts in the deep terrestrial subsurface.</title>
        <authorList>
            <person name="Probst A.J."/>
            <person name="Ladd B."/>
            <person name="Jarett J.K."/>
            <person name="Geller-Mcgrath D.E."/>
            <person name="Sieber C.M.K."/>
            <person name="Emerson J.B."/>
            <person name="Anantharaman K."/>
            <person name="Thomas B.C."/>
            <person name="Malmstrom R."/>
            <person name="Stieglmeier M."/>
            <person name="Klingl A."/>
            <person name="Woyke T."/>
            <person name="Ryan C.M."/>
            <person name="Banfield J.F."/>
        </authorList>
    </citation>
    <scope>NUCLEOTIDE SEQUENCE [LARGE SCALE GENOMIC DNA]</scope>
</reference>
<keyword evidence="2" id="KW-0472">Membrane</keyword>
<name>A0A2M6R7T7_9BACT</name>
<dbReference type="EMBL" id="PEZX01000042">
    <property type="protein sequence ID" value="PIS06668.1"/>
    <property type="molecule type" value="Genomic_DNA"/>
</dbReference>
<organism evidence="3 4">
    <name type="scientific">Candidatus Berkelbacteria bacterium CG10_big_fil_rev_8_21_14_0_10_43_14</name>
    <dbReference type="NCBI Taxonomy" id="1974515"/>
    <lineage>
        <taxon>Bacteria</taxon>
        <taxon>Candidatus Berkelbacteria</taxon>
    </lineage>
</organism>
<evidence type="ECO:0008006" key="5">
    <source>
        <dbReference type="Google" id="ProtNLM"/>
    </source>
</evidence>
<gene>
    <name evidence="3" type="ORF">COT79_03330</name>
</gene>
<keyword evidence="2" id="KW-0812">Transmembrane</keyword>
<feature type="transmembrane region" description="Helical" evidence="2">
    <location>
        <begin position="54"/>
        <end position="77"/>
    </location>
</feature>
<evidence type="ECO:0000256" key="2">
    <source>
        <dbReference type="SAM" id="Phobius"/>
    </source>
</evidence>
<comment type="caution">
    <text evidence="3">The sequence shown here is derived from an EMBL/GenBank/DDBJ whole genome shotgun (WGS) entry which is preliminary data.</text>
</comment>